<sequence length="426" mass="43671">MTFAGGGVGFAQAAAPPNVLTMNGSSVISAPYQGTQPQSFNLVKQNDGSWGIRHKYSTQVLTMNGSSVTGAPYQGTQPQSFNLVKQNDGSWGIRHKYSTQVLTMNGSSVTGASYQGTQPQSFQLIKQNDGSWGIRAFYGGDRLLQEPKAFGDAAVTEAGSSVTVDVLANDAGTGTSTSEGLRVTSVTAPTNGTATIQNGKVVYTPNAGHTGCDSFTYTTTDEFDQTSTVTAHVATGAINQQSQPGPITGTAVTVNGSSVTGEPYQAGNAAQTFTLVKQNDGSWGLRNQGTASVLTMNGSTVTGAAYQGSTGQSFSIVAQNDGSTGIRNTYSNQALTLTGTAVSGSPYSGSQPQSLQLVSQGDAYVILAHYGGTQVPQTSTARNDAAPTRQGAAVVVDVLANDNNAGSTTPQGLQIQSVTQPANGTA</sequence>
<proteinExistence type="predicted"/>
<keyword evidence="2" id="KW-1185">Reference proteome</keyword>
<name>A0ABN3XU36_9ACTN</name>
<dbReference type="Gene3D" id="2.80.10.50">
    <property type="match status" value="2"/>
</dbReference>
<dbReference type="EMBL" id="BAAAWD010000006">
    <property type="protein sequence ID" value="GAA2996991.1"/>
    <property type="molecule type" value="Genomic_DNA"/>
</dbReference>
<reference evidence="1 2" key="1">
    <citation type="journal article" date="2019" name="Int. J. Syst. Evol. Microbiol.">
        <title>The Global Catalogue of Microorganisms (GCM) 10K type strain sequencing project: providing services to taxonomists for standard genome sequencing and annotation.</title>
        <authorList>
            <consortium name="The Broad Institute Genomics Platform"/>
            <consortium name="The Broad Institute Genome Sequencing Center for Infectious Disease"/>
            <person name="Wu L."/>
            <person name="Ma J."/>
        </authorList>
    </citation>
    <scope>NUCLEOTIDE SEQUENCE [LARGE SCALE GENOMIC DNA]</scope>
    <source>
        <strain evidence="1 2">JCM 3106</strain>
    </source>
</reference>
<dbReference type="SUPFAM" id="SSF50370">
    <property type="entry name" value="Ricin B-like lectins"/>
    <property type="match status" value="2"/>
</dbReference>
<evidence type="ECO:0000313" key="1">
    <source>
        <dbReference type="EMBL" id="GAA2996991.1"/>
    </source>
</evidence>
<gene>
    <name evidence="1" type="ORF">GCM10017559_16900</name>
</gene>
<evidence type="ECO:0008006" key="3">
    <source>
        <dbReference type="Google" id="ProtNLM"/>
    </source>
</evidence>
<dbReference type="Pfam" id="PF17963">
    <property type="entry name" value="Big_9"/>
    <property type="match status" value="1"/>
</dbReference>
<dbReference type="Proteomes" id="UP001499930">
    <property type="component" value="Unassembled WGS sequence"/>
</dbReference>
<organism evidence="1 2">
    <name type="scientific">Streptosporangium longisporum</name>
    <dbReference type="NCBI Taxonomy" id="46187"/>
    <lineage>
        <taxon>Bacteria</taxon>
        <taxon>Bacillati</taxon>
        <taxon>Actinomycetota</taxon>
        <taxon>Actinomycetes</taxon>
        <taxon>Streptosporangiales</taxon>
        <taxon>Streptosporangiaceae</taxon>
        <taxon>Streptosporangium</taxon>
    </lineage>
</organism>
<dbReference type="Gene3D" id="2.60.40.3440">
    <property type="match status" value="1"/>
</dbReference>
<evidence type="ECO:0000313" key="2">
    <source>
        <dbReference type="Proteomes" id="UP001499930"/>
    </source>
</evidence>
<comment type="caution">
    <text evidence="1">The sequence shown here is derived from an EMBL/GenBank/DDBJ whole genome shotgun (WGS) entry which is preliminary data.</text>
</comment>
<accession>A0ABN3XU36</accession>
<dbReference type="CDD" id="cd00161">
    <property type="entry name" value="beta-trefoil_Ricin-like"/>
    <property type="match status" value="2"/>
</dbReference>
<dbReference type="InterPro" id="IPR035992">
    <property type="entry name" value="Ricin_B-like_lectins"/>
</dbReference>
<protein>
    <recommendedName>
        <fullName evidence="3">RapA2 cadherin-like domain-containing protein</fullName>
    </recommendedName>
</protein>